<dbReference type="InterPro" id="IPR002747">
    <property type="entry name" value="SAM_OH_AdoTrfase"/>
</dbReference>
<dbReference type="Gene3D" id="3.40.50.10790">
    <property type="entry name" value="S-adenosyl-l-methionine hydroxide adenosyltransferase, N-terminal"/>
    <property type="match status" value="1"/>
</dbReference>
<gene>
    <name evidence="2" type="ORF">GBAR_LOCUS22320</name>
</gene>
<feature type="domain" description="S-adenosyl-l-methionine hydroxide adenosyltransferase N-terminal" evidence="1">
    <location>
        <begin position="1"/>
        <end position="75"/>
    </location>
</feature>
<reference evidence="2" key="1">
    <citation type="submission" date="2023-03" db="EMBL/GenBank/DDBJ databases">
        <authorList>
            <person name="Steffen K."/>
            <person name="Cardenas P."/>
        </authorList>
    </citation>
    <scope>NUCLEOTIDE SEQUENCE</scope>
</reference>
<dbReference type="AlphaFoldDB" id="A0AA35T2Z5"/>
<keyword evidence="3" id="KW-1185">Reference proteome</keyword>
<organism evidence="2 3">
    <name type="scientific">Geodia barretti</name>
    <name type="common">Barrett's horny sponge</name>
    <dbReference type="NCBI Taxonomy" id="519541"/>
    <lineage>
        <taxon>Eukaryota</taxon>
        <taxon>Metazoa</taxon>
        <taxon>Porifera</taxon>
        <taxon>Demospongiae</taxon>
        <taxon>Heteroscleromorpha</taxon>
        <taxon>Tetractinellida</taxon>
        <taxon>Astrophorina</taxon>
        <taxon>Geodiidae</taxon>
        <taxon>Geodia</taxon>
    </lineage>
</organism>
<dbReference type="InterPro" id="IPR023228">
    <property type="entry name" value="SAM_OH_AdoTrfase_N_sf"/>
</dbReference>
<protein>
    <submittedName>
        <fullName evidence="2">Chlorinase MJ1651</fullName>
    </submittedName>
</protein>
<name>A0AA35T2Z5_GEOBA</name>
<comment type="caution">
    <text evidence="2">The sequence shown here is derived from an EMBL/GenBank/DDBJ whole genome shotgun (WGS) entry which is preliminary data.</text>
</comment>
<evidence type="ECO:0000259" key="1">
    <source>
        <dbReference type="Pfam" id="PF01887"/>
    </source>
</evidence>
<evidence type="ECO:0000313" key="3">
    <source>
        <dbReference type="Proteomes" id="UP001174909"/>
    </source>
</evidence>
<dbReference type="EMBL" id="CASHTH010003075">
    <property type="protein sequence ID" value="CAI8040023.1"/>
    <property type="molecule type" value="Genomic_DNA"/>
</dbReference>
<dbReference type="Proteomes" id="UP001174909">
    <property type="component" value="Unassembled WGS sequence"/>
</dbReference>
<dbReference type="PANTHER" id="PTHR35092">
    <property type="entry name" value="CHLORINASE MJ1651"/>
    <property type="match status" value="1"/>
</dbReference>
<proteinExistence type="predicted"/>
<dbReference type="PANTHER" id="PTHR35092:SF1">
    <property type="entry name" value="CHLORINASE MJ1651"/>
    <property type="match status" value="1"/>
</dbReference>
<sequence>MKGVIFGLNPLVTVIDLTHGISPQNVRQGAFILGVNHRYFPENAIHVAVVDPGVGTERLAILVQTPRGPFLAPDNRI</sequence>
<accession>A0AA35T2Z5</accession>
<dbReference type="Pfam" id="PF01887">
    <property type="entry name" value="SAM_HAT_N"/>
    <property type="match status" value="1"/>
</dbReference>
<dbReference type="InterPro" id="IPR046469">
    <property type="entry name" value="SAM_HAT_N"/>
</dbReference>
<dbReference type="SUPFAM" id="SSF102522">
    <property type="entry name" value="Bacterial fluorinating enzyme, N-terminal domain"/>
    <property type="match status" value="1"/>
</dbReference>
<evidence type="ECO:0000313" key="2">
    <source>
        <dbReference type="EMBL" id="CAI8040023.1"/>
    </source>
</evidence>